<dbReference type="RefSeq" id="XP_025358458.1">
    <property type="nucleotide sequence ID" value="XM_025499832.1"/>
</dbReference>
<evidence type="ECO:0000313" key="5">
    <source>
        <dbReference type="Proteomes" id="UP000245771"/>
    </source>
</evidence>
<gene>
    <name evidence="4" type="ORF">FA14DRAFT_163676</name>
</gene>
<dbReference type="EMBL" id="KZ819602">
    <property type="protein sequence ID" value="PWN38156.1"/>
    <property type="molecule type" value="Genomic_DNA"/>
</dbReference>
<dbReference type="GeneID" id="37021613"/>
<dbReference type="Pfam" id="PF01730">
    <property type="entry name" value="UreF"/>
    <property type="match status" value="1"/>
</dbReference>
<dbReference type="InParanoid" id="A0A316VKS1"/>
<dbReference type="OrthoDB" id="2550922at2759"/>
<organism evidence="4 5">
    <name type="scientific">Meira miltonrushii</name>
    <dbReference type="NCBI Taxonomy" id="1280837"/>
    <lineage>
        <taxon>Eukaryota</taxon>
        <taxon>Fungi</taxon>
        <taxon>Dikarya</taxon>
        <taxon>Basidiomycota</taxon>
        <taxon>Ustilaginomycotina</taxon>
        <taxon>Exobasidiomycetes</taxon>
        <taxon>Exobasidiales</taxon>
        <taxon>Brachybasidiaceae</taxon>
        <taxon>Meira</taxon>
    </lineage>
</organism>
<evidence type="ECO:0000313" key="4">
    <source>
        <dbReference type="EMBL" id="PWN38156.1"/>
    </source>
</evidence>
<keyword evidence="1" id="KW-0996">Nickel insertion</keyword>
<dbReference type="PANTHER" id="PTHR33620">
    <property type="entry name" value="UREASE ACCESSORY PROTEIN F"/>
    <property type="match status" value="1"/>
</dbReference>
<reference evidence="4 5" key="1">
    <citation type="journal article" date="2018" name="Mol. Biol. Evol.">
        <title>Broad Genomic Sampling Reveals a Smut Pathogenic Ancestry of the Fungal Clade Ustilaginomycotina.</title>
        <authorList>
            <person name="Kijpornyongpan T."/>
            <person name="Mondo S.J."/>
            <person name="Barry K."/>
            <person name="Sandor L."/>
            <person name="Lee J."/>
            <person name="Lipzen A."/>
            <person name="Pangilinan J."/>
            <person name="LaButti K."/>
            <person name="Hainaut M."/>
            <person name="Henrissat B."/>
            <person name="Grigoriev I.V."/>
            <person name="Spatafora J.W."/>
            <person name="Aime M.C."/>
        </authorList>
    </citation>
    <scope>NUCLEOTIDE SEQUENCE [LARGE SCALE GENOMIC DNA]</scope>
    <source>
        <strain evidence="4 5">MCA 3882</strain>
    </source>
</reference>
<protein>
    <submittedName>
        <fullName evidence="4">Urease accessory protein UreF</fullName>
    </submittedName>
</protein>
<evidence type="ECO:0000256" key="1">
    <source>
        <dbReference type="ARBA" id="ARBA00022988"/>
    </source>
</evidence>
<accession>A0A316VKS1</accession>
<keyword evidence="5" id="KW-1185">Reference proteome</keyword>
<dbReference type="PANTHER" id="PTHR33620:SF1">
    <property type="entry name" value="UREASE ACCESSORY PROTEIN F"/>
    <property type="match status" value="1"/>
</dbReference>
<dbReference type="Proteomes" id="UP000245771">
    <property type="component" value="Unassembled WGS sequence"/>
</dbReference>
<evidence type="ECO:0000256" key="2">
    <source>
        <dbReference type="ARBA" id="ARBA00023186"/>
    </source>
</evidence>
<comment type="similarity">
    <text evidence="3">Belongs to the UreF family.</text>
</comment>
<name>A0A316VKS1_9BASI</name>
<dbReference type="AlphaFoldDB" id="A0A316VKS1"/>
<dbReference type="InterPro" id="IPR002639">
    <property type="entry name" value="UreF"/>
</dbReference>
<dbReference type="Gene3D" id="1.10.4190.10">
    <property type="entry name" value="Urease accessory protein UreF"/>
    <property type="match status" value="1"/>
</dbReference>
<evidence type="ECO:0000256" key="3">
    <source>
        <dbReference type="ARBA" id="ARBA00046339"/>
    </source>
</evidence>
<keyword evidence="2" id="KW-0143">Chaperone</keyword>
<sequence length="319" mass="35402">MDDSSLEEYILLVLSDSNLPTGGFVASSGLESYWAHGLLHMLGSQWSTNGTSTPSDQLVAFISASLDTYGHLIAGFLQDVHRTVYGYMHSTAPDTSSSLEHVADTVERLDIALHAMMLNHVAQRASKAQGIALLTLYAKSFAPTPNGQDLKDDRISVLASKRGYALLQEIKLRIRRGTSHGHLPICWAAFMAALGVHSSEKALAVHMFLQARAILSSAVRLNIVGPYLSHRLLAFDVKQIIERCMVKVKDCKSGLLVEQDKKEEQLSCKSNADFDWVWQDDQQWADDRFNSGNDPKTTWPLGDLLQARHDQLHSRLFNS</sequence>
<dbReference type="InterPro" id="IPR038277">
    <property type="entry name" value="UreF_sf"/>
</dbReference>
<dbReference type="GO" id="GO:0016151">
    <property type="term" value="F:nickel cation binding"/>
    <property type="evidence" value="ECO:0007669"/>
    <property type="project" value="InterPro"/>
</dbReference>
<dbReference type="STRING" id="1280837.A0A316VKS1"/>
<proteinExistence type="inferred from homology"/>
<dbReference type="FunCoup" id="A0A316VKS1">
    <property type="interactions" value="14"/>
</dbReference>